<proteinExistence type="inferred from homology"/>
<evidence type="ECO:0000313" key="6">
    <source>
        <dbReference type="EMBL" id="OAT52834.1"/>
    </source>
</evidence>
<evidence type="ECO:0000259" key="5">
    <source>
        <dbReference type="PROSITE" id="PS50931"/>
    </source>
</evidence>
<feature type="domain" description="HTH lysR-type" evidence="5">
    <location>
        <begin position="1"/>
        <end position="58"/>
    </location>
</feature>
<evidence type="ECO:0000313" key="7">
    <source>
        <dbReference type="Proteomes" id="UP000078386"/>
    </source>
</evidence>
<gene>
    <name evidence="6" type="ORF">M989_02298</name>
</gene>
<dbReference type="GO" id="GO:0000976">
    <property type="term" value="F:transcription cis-regulatory region binding"/>
    <property type="evidence" value="ECO:0007669"/>
    <property type="project" value="TreeGrafter"/>
</dbReference>
<keyword evidence="2" id="KW-0805">Transcription regulation</keyword>
<dbReference type="AlphaFoldDB" id="A0A1B7JYM9"/>
<dbReference type="InterPro" id="IPR036390">
    <property type="entry name" value="WH_DNA-bd_sf"/>
</dbReference>
<evidence type="ECO:0000256" key="2">
    <source>
        <dbReference type="ARBA" id="ARBA00023015"/>
    </source>
</evidence>
<dbReference type="PATRIC" id="fig|1354264.4.peg.2387"/>
<dbReference type="RefSeq" id="WP_064545380.1">
    <property type="nucleotide sequence ID" value="NZ_LXEU01000047.1"/>
</dbReference>
<dbReference type="PANTHER" id="PTHR30126:SF40">
    <property type="entry name" value="HTH-TYPE TRANSCRIPTIONAL REGULATOR GLTR"/>
    <property type="match status" value="1"/>
</dbReference>
<dbReference type="Pfam" id="PF03466">
    <property type="entry name" value="LysR_substrate"/>
    <property type="match status" value="1"/>
</dbReference>
<accession>A0A1B7JYM9</accession>
<keyword evidence="3" id="KW-0238">DNA-binding</keyword>
<evidence type="ECO:0000256" key="4">
    <source>
        <dbReference type="ARBA" id="ARBA00023163"/>
    </source>
</evidence>
<dbReference type="SUPFAM" id="SSF53850">
    <property type="entry name" value="Periplasmic binding protein-like II"/>
    <property type="match status" value="1"/>
</dbReference>
<dbReference type="InterPro" id="IPR000847">
    <property type="entry name" value="LysR_HTH_N"/>
</dbReference>
<name>A0A1B7JYM9_9ENTR</name>
<reference evidence="6 7" key="1">
    <citation type="submission" date="2016-04" db="EMBL/GenBank/DDBJ databases">
        <title>ATOL: Assembling a taxonomically balanced genome-scale reconstruction of the evolutionary history of the Enterobacteriaceae.</title>
        <authorList>
            <person name="Plunkett G.III."/>
            <person name="Neeno-Eckwall E.C."/>
            <person name="Glasner J.D."/>
            <person name="Perna N.T."/>
        </authorList>
    </citation>
    <scope>NUCLEOTIDE SEQUENCE [LARGE SCALE GENOMIC DNA]</scope>
    <source>
        <strain evidence="6 7">ATCC 51603</strain>
    </source>
</reference>
<dbReference type="NCBIfam" id="NF047711">
    <property type="entry name" value="PutUtilRegPtrR"/>
    <property type="match status" value="1"/>
</dbReference>
<dbReference type="CDD" id="cd08442">
    <property type="entry name" value="PBP2_YofA_SoxR_like"/>
    <property type="match status" value="1"/>
</dbReference>
<dbReference type="Pfam" id="PF00126">
    <property type="entry name" value="HTH_1"/>
    <property type="match status" value="1"/>
</dbReference>
<comment type="caution">
    <text evidence="6">The sequence shown here is derived from an EMBL/GenBank/DDBJ whole genome shotgun (WGS) entry which is preliminary data.</text>
</comment>
<dbReference type="SUPFAM" id="SSF46785">
    <property type="entry name" value="Winged helix' DNA-binding domain"/>
    <property type="match status" value="1"/>
</dbReference>
<dbReference type="InterPro" id="IPR036388">
    <property type="entry name" value="WH-like_DNA-bd_sf"/>
</dbReference>
<evidence type="ECO:0000256" key="1">
    <source>
        <dbReference type="ARBA" id="ARBA00009437"/>
    </source>
</evidence>
<keyword evidence="7" id="KW-1185">Reference proteome</keyword>
<dbReference type="InterPro" id="IPR005119">
    <property type="entry name" value="LysR_subst-bd"/>
</dbReference>
<dbReference type="FunFam" id="1.10.10.10:FF:000001">
    <property type="entry name" value="LysR family transcriptional regulator"/>
    <property type="match status" value="1"/>
</dbReference>
<dbReference type="PROSITE" id="PS50931">
    <property type="entry name" value="HTH_LYSR"/>
    <property type="match status" value="1"/>
</dbReference>
<comment type="similarity">
    <text evidence="1">Belongs to the LysR transcriptional regulatory family.</text>
</comment>
<protein>
    <submittedName>
        <fullName evidence="6">LysR family transcriptional regulator</fullName>
    </submittedName>
</protein>
<organism evidence="6 7">
    <name type="scientific">Kluyvera georgiana ATCC 51603</name>
    <dbReference type="NCBI Taxonomy" id="1354264"/>
    <lineage>
        <taxon>Bacteria</taxon>
        <taxon>Pseudomonadati</taxon>
        <taxon>Pseudomonadota</taxon>
        <taxon>Gammaproteobacteria</taxon>
        <taxon>Enterobacterales</taxon>
        <taxon>Enterobacteriaceae</taxon>
        <taxon>Kluyvera</taxon>
    </lineage>
</organism>
<dbReference type="PANTHER" id="PTHR30126">
    <property type="entry name" value="HTH-TYPE TRANSCRIPTIONAL REGULATOR"/>
    <property type="match status" value="1"/>
</dbReference>
<dbReference type="Gene3D" id="1.10.10.10">
    <property type="entry name" value="Winged helix-like DNA-binding domain superfamily/Winged helix DNA-binding domain"/>
    <property type="match status" value="1"/>
</dbReference>
<keyword evidence="4" id="KW-0804">Transcription</keyword>
<sequence length="292" mass="32396">MDLTQLEMFNAVAQTGSITQAAQKVHRVPSNLTTRIRQLEADLGVELFIRENQRLRLSPAGHSFLRYSQQILALVDEARMVVSGDEPQGLFALGALESTAAVRIPQTLACYNRRYPRIQFDLATGPSGTMIDGVLEGTLSAAFVDGPVMHPGLDGMPVYQEEMMIVAAHGHPPITRASEVNGTSIYAFRANCSYRRHFESWFHSDQATPGRIHEMESYHGMLACVIAGAGLALMPRSMLESMPGHHQVSAWPLAEKWRWLTTWLVWRRGAMSRQLEAFIALLDEPALPATLS</sequence>
<dbReference type="EMBL" id="LXEU01000047">
    <property type="protein sequence ID" value="OAT52834.1"/>
    <property type="molecule type" value="Genomic_DNA"/>
</dbReference>
<dbReference type="Gene3D" id="3.40.190.290">
    <property type="match status" value="1"/>
</dbReference>
<dbReference type="Proteomes" id="UP000078386">
    <property type="component" value="Unassembled WGS sequence"/>
</dbReference>
<evidence type="ECO:0000256" key="3">
    <source>
        <dbReference type="ARBA" id="ARBA00023125"/>
    </source>
</evidence>
<dbReference type="GO" id="GO:0003700">
    <property type="term" value="F:DNA-binding transcription factor activity"/>
    <property type="evidence" value="ECO:0007669"/>
    <property type="project" value="InterPro"/>
</dbReference>